<reference evidence="1 2" key="1">
    <citation type="journal article" date="2019" name="Int. J. Syst. Evol. Microbiol.">
        <title>The Global Catalogue of Microorganisms (GCM) 10K type strain sequencing project: providing services to taxonomists for standard genome sequencing and annotation.</title>
        <authorList>
            <consortium name="The Broad Institute Genomics Platform"/>
            <consortium name="The Broad Institute Genome Sequencing Center for Infectious Disease"/>
            <person name="Wu L."/>
            <person name="Ma J."/>
        </authorList>
    </citation>
    <scope>NUCLEOTIDE SEQUENCE [LARGE SCALE GENOMIC DNA]</scope>
    <source>
        <strain evidence="1 2">JCM 12393</strain>
    </source>
</reference>
<accession>A0ABN1YCD9</accession>
<organism evidence="1 2">
    <name type="scientific">Kitasatospora putterlickiae</name>
    <dbReference type="NCBI Taxonomy" id="221725"/>
    <lineage>
        <taxon>Bacteria</taxon>
        <taxon>Bacillati</taxon>
        <taxon>Actinomycetota</taxon>
        <taxon>Actinomycetes</taxon>
        <taxon>Kitasatosporales</taxon>
        <taxon>Streptomycetaceae</taxon>
        <taxon>Kitasatospora</taxon>
    </lineage>
</organism>
<keyword evidence="2" id="KW-1185">Reference proteome</keyword>
<protein>
    <submittedName>
        <fullName evidence="1">Uncharacterized protein</fullName>
    </submittedName>
</protein>
<dbReference type="EMBL" id="BAAAKJ010000250">
    <property type="protein sequence ID" value="GAA1402514.1"/>
    <property type="molecule type" value="Genomic_DNA"/>
</dbReference>
<sequence length="174" mass="17811">MRHLPLQGLTVTARRASDVGGLNLWLLRFPHTIATTRRAGADGRPASRGAVEASRLWAVVAELPAVAGGWPPGAVERVAGPDTRFPRALAAGAWAVGVDGRVAGRGGAWLLWFLRVWAGGPAGVGVWWLRALRSVAAGPPVAGGGFPGLRVVEVGRGRGLGGVAAVVLVSGGVR</sequence>
<evidence type="ECO:0000313" key="1">
    <source>
        <dbReference type="EMBL" id="GAA1402514.1"/>
    </source>
</evidence>
<dbReference type="Proteomes" id="UP001499863">
    <property type="component" value="Unassembled WGS sequence"/>
</dbReference>
<name>A0ABN1YCD9_9ACTN</name>
<evidence type="ECO:0000313" key="2">
    <source>
        <dbReference type="Proteomes" id="UP001499863"/>
    </source>
</evidence>
<comment type="caution">
    <text evidence="1">The sequence shown here is derived from an EMBL/GenBank/DDBJ whole genome shotgun (WGS) entry which is preliminary data.</text>
</comment>
<gene>
    <name evidence="1" type="ORF">GCM10009639_46000</name>
</gene>
<dbReference type="RefSeq" id="WP_344338837.1">
    <property type="nucleotide sequence ID" value="NZ_BAAAKJ010000250.1"/>
</dbReference>
<proteinExistence type="predicted"/>